<evidence type="ECO:0000256" key="6">
    <source>
        <dbReference type="ARBA" id="ARBA00037966"/>
    </source>
</evidence>
<dbReference type="GO" id="GO:0004674">
    <property type="term" value="F:protein serine/threonine kinase activity"/>
    <property type="evidence" value="ECO:0007669"/>
    <property type="project" value="UniProtKB-KW"/>
</dbReference>
<accession>A0A238BTE3</accession>
<gene>
    <name evidence="10" type="ORF">X798_04298</name>
</gene>
<feature type="non-terminal residue" evidence="10">
    <location>
        <position position="713"/>
    </location>
</feature>
<evidence type="ECO:0000256" key="7">
    <source>
        <dbReference type="PROSITE-ProRule" id="PRU10141"/>
    </source>
</evidence>
<feature type="compositionally biased region" description="Basic and acidic residues" evidence="8">
    <location>
        <begin position="391"/>
        <end position="405"/>
    </location>
</feature>
<proteinExistence type="inferred from homology"/>
<evidence type="ECO:0000256" key="3">
    <source>
        <dbReference type="ARBA" id="ARBA00022741"/>
    </source>
</evidence>
<dbReference type="InterPro" id="IPR011009">
    <property type="entry name" value="Kinase-like_dom_sf"/>
</dbReference>
<feature type="region of interest" description="Disordered" evidence="8">
    <location>
        <begin position="391"/>
        <end position="426"/>
    </location>
</feature>
<protein>
    <recommendedName>
        <fullName evidence="9">Protein kinase domain-containing protein</fullName>
    </recommendedName>
</protein>
<evidence type="ECO:0000313" key="11">
    <source>
        <dbReference type="Proteomes" id="UP000242913"/>
    </source>
</evidence>
<comment type="similarity">
    <text evidence="6">Belongs to the protein kinase superfamily. CMGC Ser/Thr protein kinase family. Lammer subfamily.</text>
</comment>
<dbReference type="OrthoDB" id="283111at2759"/>
<keyword evidence="11" id="KW-1185">Reference proteome</keyword>
<dbReference type="GO" id="GO:0043484">
    <property type="term" value="P:regulation of RNA splicing"/>
    <property type="evidence" value="ECO:0007669"/>
    <property type="project" value="TreeGrafter"/>
</dbReference>
<dbReference type="PANTHER" id="PTHR45646:SF11">
    <property type="entry name" value="SERINE_THREONINE-PROTEIN KINASE DOA"/>
    <property type="match status" value="1"/>
</dbReference>
<dbReference type="EMBL" id="KZ270005">
    <property type="protein sequence ID" value="OZC08617.1"/>
    <property type="molecule type" value="Genomic_DNA"/>
</dbReference>
<evidence type="ECO:0000256" key="8">
    <source>
        <dbReference type="SAM" id="MobiDB-lite"/>
    </source>
</evidence>
<feature type="domain" description="Protein kinase" evidence="9">
    <location>
        <begin position="653"/>
        <end position="713"/>
    </location>
</feature>
<evidence type="ECO:0000256" key="4">
    <source>
        <dbReference type="ARBA" id="ARBA00022777"/>
    </source>
</evidence>
<feature type="binding site" evidence="7">
    <location>
        <position position="683"/>
    </location>
    <ligand>
        <name>ATP</name>
        <dbReference type="ChEBI" id="CHEBI:30616"/>
    </ligand>
</feature>
<keyword evidence="4" id="KW-0418">Kinase</keyword>
<dbReference type="InterPro" id="IPR017441">
    <property type="entry name" value="Protein_kinase_ATP_BS"/>
</dbReference>
<dbReference type="InterPro" id="IPR000719">
    <property type="entry name" value="Prot_kinase_dom"/>
</dbReference>
<evidence type="ECO:0000256" key="5">
    <source>
        <dbReference type="ARBA" id="ARBA00022840"/>
    </source>
</evidence>
<dbReference type="SUPFAM" id="SSF56112">
    <property type="entry name" value="Protein kinase-like (PK-like)"/>
    <property type="match status" value="1"/>
</dbReference>
<dbReference type="GO" id="GO:0005634">
    <property type="term" value="C:nucleus"/>
    <property type="evidence" value="ECO:0007669"/>
    <property type="project" value="TreeGrafter"/>
</dbReference>
<dbReference type="PANTHER" id="PTHR45646">
    <property type="entry name" value="SERINE/THREONINE-PROTEIN KINASE DOA-RELATED"/>
    <property type="match status" value="1"/>
</dbReference>
<feature type="compositionally biased region" description="Low complexity" evidence="8">
    <location>
        <begin position="505"/>
        <end position="519"/>
    </location>
</feature>
<keyword evidence="2" id="KW-0808">Transferase</keyword>
<evidence type="ECO:0000259" key="9">
    <source>
        <dbReference type="PROSITE" id="PS50011"/>
    </source>
</evidence>
<dbReference type="Proteomes" id="UP000242913">
    <property type="component" value="Unassembled WGS sequence"/>
</dbReference>
<feature type="region of interest" description="Disordered" evidence="8">
    <location>
        <begin position="580"/>
        <end position="628"/>
    </location>
</feature>
<evidence type="ECO:0000256" key="1">
    <source>
        <dbReference type="ARBA" id="ARBA00022527"/>
    </source>
</evidence>
<evidence type="ECO:0000313" key="10">
    <source>
        <dbReference type="EMBL" id="OZC08617.1"/>
    </source>
</evidence>
<reference evidence="10 11" key="1">
    <citation type="submission" date="2015-12" db="EMBL/GenBank/DDBJ databases">
        <title>Draft genome of the nematode, Onchocerca flexuosa.</title>
        <authorList>
            <person name="Mitreva M."/>
        </authorList>
    </citation>
    <scope>NUCLEOTIDE SEQUENCE [LARGE SCALE GENOMIC DNA]</scope>
    <source>
        <strain evidence="10">Red Deer</strain>
    </source>
</reference>
<dbReference type="GO" id="GO:0005524">
    <property type="term" value="F:ATP binding"/>
    <property type="evidence" value="ECO:0007669"/>
    <property type="project" value="UniProtKB-UniRule"/>
</dbReference>
<feature type="region of interest" description="Disordered" evidence="8">
    <location>
        <begin position="505"/>
        <end position="553"/>
    </location>
</feature>
<dbReference type="PROSITE" id="PS00107">
    <property type="entry name" value="PROTEIN_KINASE_ATP"/>
    <property type="match status" value="1"/>
</dbReference>
<dbReference type="Gene3D" id="3.30.200.20">
    <property type="entry name" value="Phosphorylase Kinase, domain 1"/>
    <property type="match status" value="1"/>
</dbReference>
<keyword evidence="3 7" id="KW-0547">Nucleotide-binding</keyword>
<sequence>MQLAALSSSRPSSSSGALPEFRALKLLPPLTPSKWVQTPPPNSPTITAVLSQNPLNGFSRLPLTQFKQPVNQTKSKFGELFNSFNLSVHNPVTKHYYSHRIPQHATLVPSPIHHQSSLHTSILSSTSISPSLHSSSSPHPSCVINGRLFKPSEEYRIKMPRRGFDTIRRIPIVVIPRKRKYKNYISRRRNTQLIASLRRCFSDPVLYRSYNHWEGLTKPFSPKNVSSSSSSSSSFAPSNHAAPIAVIPEATSFDNATKKVEIRARKESALSTSKKSKLKEEGIVSGEVAKSAVEKNEAENMRTKGNGKLPNAFDYEMNKTEIAANYSDDVNLDVNEERGNLTEVALRAPTPPTTSRIRPRNLASRNVVLSKTTTIETPFIKRRFLDSVKYQEDSGSDRKDYHREYVNLPSGSNNLEEREEERTAEQKAQNTVTAVTAAFSTLTLAPQQIEHERKVVTEYANNTGDVTVIGARGTEAVKATGEIMIKSGVDETAKPTVSVPQQMPNLNSVNNNSNISIGNDTRQRKSRKVIPQSSIISLIPPPSTRKPKPPTKVFSHNSLLATLQLPPSVSAKVDRIIANAERKEKERRSNHAAVNSSDRSDRIQPASSSKSHVTGAGQTPSSSVAPSVARPVVQDDHDGHLIYQDGDIIQGKYEIVRTLGEGTFGKVVQVKDDTKGGRQFALKVIKNVSKYREAARLEINVLNKLQEKDPNGK</sequence>
<evidence type="ECO:0000256" key="2">
    <source>
        <dbReference type="ARBA" id="ARBA00022679"/>
    </source>
</evidence>
<keyword evidence="1" id="KW-0723">Serine/threonine-protein kinase</keyword>
<dbReference type="InterPro" id="IPR051175">
    <property type="entry name" value="CLK_kinases"/>
</dbReference>
<feature type="compositionally biased region" description="Polar residues" evidence="8">
    <location>
        <begin position="605"/>
        <end position="619"/>
    </location>
</feature>
<dbReference type="AlphaFoldDB" id="A0A238BTE3"/>
<keyword evidence="5 7" id="KW-0067">ATP-binding</keyword>
<organism evidence="10 11">
    <name type="scientific">Onchocerca flexuosa</name>
    <dbReference type="NCBI Taxonomy" id="387005"/>
    <lineage>
        <taxon>Eukaryota</taxon>
        <taxon>Metazoa</taxon>
        <taxon>Ecdysozoa</taxon>
        <taxon>Nematoda</taxon>
        <taxon>Chromadorea</taxon>
        <taxon>Rhabditida</taxon>
        <taxon>Spirurina</taxon>
        <taxon>Spiruromorpha</taxon>
        <taxon>Filarioidea</taxon>
        <taxon>Onchocercidae</taxon>
        <taxon>Onchocerca</taxon>
    </lineage>
</organism>
<feature type="compositionally biased region" description="Basic and acidic residues" evidence="8">
    <location>
        <begin position="580"/>
        <end position="589"/>
    </location>
</feature>
<name>A0A238BTE3_9BILA</name>
<dbReference type="PROSITE" id="PS50011">
    <property type="entry name" value="PROTEIN_KINASE_DOM"/>
    <property type="match status" value="1"/>
</dbReference>